<dbReference type="EMBL" id="CAXLJM020000162">
    <property type="protein sequence ID" value="CAL8145027.1"/>
    <property type="molecule type" value="Genomic_DNA"/>
</dbReference>
<proteinExistence type="predicted"/>
<reference evidence="1 2" key="1">
    <citation type="submission" date="2024-08" db="EMBL/GenBank/DDBJ databases">
        <authorList>
            <person name="Cucini C."/>
            <person name="Frati F."/>
        </authorList>
    </citation>
    <scope>NUCLEOTIDE SEQUENCE [LARGE SCALE GENOMIC DNA]</scope>
</reference>
<comment type="caution">
    <text evidence="1">The sequence shown here is derived from an EMBL/GenBank/DDBJ whole genome shotgun (WGS) entry which is preliminary data.</text>
</comment>
<organism evidence="1 2">
    <name type="scientific">Orchesella dallaii</name>
    <dbReference type="NCBI Taxonomy" id="48710"/>
    <lineage>
        <taxon>Eukaryota</taxon>
        <taxon>Metazoa</taxon>
        <taxon>Ecdysozoa</taxon>
        <taxon>Arthropoda</taxon>
        <taxon>Hexapoda</taxon>
        <taxon>Collembola</taxon>
        <taxon>Entomobryomorpha</taxon>
        <taxon>Entomobryoidea</taxon>
        <taxon>Orchesellidae</taxon>
        <taxon>Orchesellinae</taxon>
        <taxon>Orchesella</taxon>
    </lineage>
</organism>
<accession>A0ABP1S6I1</accession>
<name>A0ABP1S6I1_9HEXA</name>
<evidence type="ECO:0000313" key="1">
    <source>
        <dbReference type="EMBL" id="CAL8145027.1"/>
    </source>
</evidence>
<gene>
    <name evidence="1" type="ORF">ODALV1_LOCUS30370</name>
</gene>
<evidence type="ECO:0000313" key="2">
    <source>
        <dbReference type="Proteomes" id="UP001642540"/>
    </source>
</evidence>
<keyword evidence="2" id="KW-1185">Reference proteome</keyword>
<dbReference type="Proteomes" id="UP001642540">
    <property type="component" value="Unassembled WGS sequence"/>
</dbReference>
<sequence>MADVNKHPTPPLTYDEANSLLKRSEYLMVNEISHHVIPHHLQVAKPMDHAVDELEPTNEGLAWELNADISRGNASMITLDNTH</sequence>
<protein>
    <submittedName>
        <fullName evidence="1">Uncharacterized protein</fullName>
    </submittedName>
</protein>